<reference evidence="1 2" key="2">
    <citation type="journal article" date="2022" name="Mar. Drugs">
        <title>Bioassay-Guided Fractionation Leads to the Detection of Cholic Acid Generated by the Rare Thalassomonas sp.</title>
        <authorList>
            <person name="Pheiffer F."/>
            <person name="Schneider Y.K."/>
            <person name="Hansen E.H."/>
            <person name="Andersen J.H."/>
            <person name="Isaksson J."/>
            <person name="Busche T."/>
            <person name="R C."/>
            <person name="Kalinowski J."/>
            <person name="Zyl L.V."/>
            <person name="Trindade M."/>
        </authorList>
    </citation>
    <scope>NUCLEOTIDE SEQUENCE [LARGE SCALE GENOMIC DNA]</scope>
    <source>
        <strain evidence="1 2">XOM25</strain>
    </source>
</reference>
<reference evidence="1 2" key="1">
    <citation type="journal article" date="2015" name="Genome Announc.">
        <title>Draft Genome Sequences of Marine Isolates of Thalassomonas viridans and Thalassomonas actiniarum.</title>
        <authorList>
            <person name="Olonade I."/>
            <person name="van Zyl L.J."/>
            <person name="Trindade M."/>
        </authorList>
    </citation>
    <scope>NUCLEOTIDE SEQUENCE [LARGE SCALE GENOMIC DNA]</scope>
    <source>
        <strain evidence="1 2">XOM25</strain>
    </source>
</reference>
<evidence type="ECO:0000313" key="1">
    <source>
        <dbReference type="EMBL" id="WDE03456.1"/>
    </source>
</evidence>
<dbReference type="EMBL" id="CP059733">
    <property type="protein sequence ID" value="WDE03456.1"/>
    <property type="molecule type" value="Genomic_DNA"/>
</dbReference>
<accession>A0AAE9YYA3</accession>
<keyword evidence="2" id="KW-1185">Reference proteome</keyword>
<sequence>MTHCTYSVSDKNASGDNFYEQYICQQEYLDYFGEAYGLTSNKSYQDHNSNQHHACNTPQARMFNACYLLTYSADDYQNDAYDAPQNILQWGRRYIRENFNRLRSLCGAGDTIASCTDGTCEVYLSFFYDHSVAERAAILLHEARHEARGHNANFPVGSVFGCGGDADSHWDHQGAWTFEAGYLCWFYGAGTRTTSAAKERARQAANVIIDNAFTNHPGFNV</sequence>
<dbReference type="RefSeq" id="WP_044842294.1">
    <property type="nucleotide sequence ID" value="NZ_CP059733.1"/>
</dbReference>
<organism evidence="1 2">
    <name type="scientific">Thalassomonas viridans</name>
    <dbReference type="NCBI Taxonomy" id="137584"/>
    <lineage>
        <taxon>Bacteria</taxon>
        <taxon>Pseudomonadati</taxon>
        <taxon>Pseudomonadota</taxon>
        <taxon>Gammaproteobacteria</taxon>
        <taxon>Alteromonadales</taxon>
        <taxon>Colwelliaceae</taxon>
        <taxon>Thalassomonas</taxon>
    </lineage>
</organism>
<gene>
    <name evidence="1" type="ORF">SG34_018930</name>
</gene>
<proteinExistence type="predicted"/>
<dbReference type="Proteomes" id="UP000032352">
    <property type="component" value="Chromosome"/>
</dbReference>
<dbReference type="KEGG" id="tvd:SG34_018930"/>
<name>A0AAE9YYA3_9GAMM</name>
<protein>
    <submittedName>
        <fullName evidence="1">Uncharacterized protein</fullName>
    </submittedName>
</protein>
<dbReference type="AlphaFoldDB" id="A0AAE9YYA3"/>
<evidence type="ECO:0000313" key="2">
    <source>
        <dbReference type="Proteomes" id="UP000032352"/>
    </source>
</evidence>